<protein>
    <recommendedName>
        <fullName evidence="5">Metallothionein</fullName>
    </recommendedName>
</protein>
<keyword evidence="4" id="KW-1185">Reference proteome</keyword>
<evidence type="ECO:0000256" key="1">
    <source>
        <dbReference type="SAM" id="MobiDB-lite"/>
    </source>
</evidence>
<dbReference type="RefSeq" id="WP_272094357.1">
    <property type="nucleotide sequence ID" value="NZ_JAQNDK010000001.1"/>
</dbReference>
<feature type="region of interest" description="Disordered" evidence="1">
    <location>
        <begin position="31"/>
        <end position="53"/>
    </location>
</feature>
<feature type="signal peptide" evidence="2">
    <location>
        <begin position="1"/>
        <end position="26"/>
    </location>
</feature>
<accession>A0ABT5BX97</accession>
<proteinExistence type="predicted"/>
<comment type="caution">
    <text evidence="3">The sequence shown here is derived from an EMBL/GenBank/DDBJ whole genome shotgun (WGS) entry which is preliminary data.</text>
</comment>
<reference evidence="3 4" key="1">
    <citation type="submission" date="2023-01" db="EMBL/GenBank/DDBJ databases">
        <title>Minimal conservation of predation-associated metabolite biosynthetic gene clusters underscores biosynthetic potential of Myxococcota including descriptions for ten novel species: Archangium lansinium sp. nov., Myxococcus landrumus sp. nov., Nannocystis bai.</title>
        <authorList>
            <person name="Ahearne A."/>
            <person name="Stevens C."/>
            <person name="Dowd S."/>
        </authorList>
    </citation>
    <scope>NUCLEOTIDE SEQUENCE [LARGE SCALE GENOMIC DNA]</scope>
    <source>
        <strain evidence="3 4">WIWO2</strain>
    </source>
</reference>
<evidence type="ECO:0008006" key="5">
    <source>
        <dbReference type="Google" id="ProtNLM"/>
    </source>
</evidence>
<evidence type="ECO:0000313" key="4">
    <source>
        <dbReference type="Proteomes" id="UP001217485"/>
    </source>
</evidence>
<name>A0ABT5BX97_9BACT</name>
<evidence type="ECO:0000313" key="3">
    <source>
        <dbReference type="EMBL" id="MDC0677602.1"/>
    </source>
</evidence>
<gene>
    <name evidence="3" type="ORF">POL72_07585</name>
</gene>
<keyword evidence="2" id="KW-0732">Signal</keyword>
<dbReference type="Proteomes" id="UP001217485">
    <property type="component" value="Unassembled WGS sequence"/>
</dbReference>
<feature type="chain" id="PRO_5045608075" description="Metallothionein" evidence="2">
    <location>
        <begin position="27"/>
        <end position="97"/>
    </location>
</feature>
<organism evidence="3 4">
    <name type="scientific">Sorangium atrum</name>
    <dbReference type="NCBI Taxonomy" id="2995308"/>
    <lineage>
        <taxon>Bacteria</taxon>
        <taxon>Pseudomonadati</taxon>
        <taxon>Myxococcota</taxon>
        <taxon>Polyangia</taxon>
        <taxon>Polyangiales</taxon>
        <taxon>Polyangiaceae</taxon>
        <taxon>Sorangium</taxon>
    </lineage>
</organism>
<sequence>MRGTLLSVFGLSMLPASTALWTSAGAEPVNRSASASIDAEAPDPSQASDAEVAAGAEEASSASCVATCPKGDKVVTCPEGVCQCHCDDDGRPVCKCG</sequence>
<evidence type="ECO:0000256" key="2">
    <source>
        <dbReference type="SAM" id="SignalP"/>
    </source>
</evidence>
<dbReference type="EMBL" id="JAQNDK010000001">
    <property type="protein sequence ID" value="MDC0677602.1"/>
    <property type="molecule type" value="Genomic_DNA"/>
</dbReference>